<feature type="region of interest" description="Disordered" evidence="1">
    <location>
        <begin position="820"/>
        <end position="849"/>
    </location>
</feature>
<gene>
    <name evidence="2" type="ORF">BO71DRAFT_397243</name>
</gene>
<keyword evidence="3" id="KW-1185">Reference proteome</keyword>
<feature type="compositionally biased region" description="Acidic residues" evidence="1">
    <location>
        <begin position="108"/>
        <end position="119"/>
    </location>
</feature>
<proteinExistence type="predicted"/>
<reference evidence="2 3" key="1">
    <citation type="submission" date="2018-02" db="EMBL/GenBank/DDBJ databases">
        <title>The genomes of Aspergillus section Nigri reveals drivers in fungal speciation.</title>
        <authorList>
            <consortium name="DOE Joint Genome Institute"/>
            <person name="Vesth T.C."/>
            <person name="Nybo J."/>
            <person name="Theobald S."/>
            <person name="Brandl J."/>
            <person name="Frisvad J.C."/>
            <person name="Nielsen K.F."/>
            <person name="Lyhne E.K."/>
            <person name="Kogle M.E."/>
            <person name="Kuo A."/>
            <person name="Riley R."/>
            <person name="Clum A."/>
            <person name="Nolan M."/>
            <person name="Lipzen A."/>
            <person name="Salamov A."/>
            <person name="Henrissat B."/>
            <person name="Wiebenga A."/>
            <person name="De vries R.P."/>
            <person name="Grigoriev I.V."/>
            <person name="Mortensen U.H."/>
            <person name="Andersen M.R."/>
            <person name="Baker S.E."/>
        </authorList>
    </citation>
    <scope>NUCLEOTIDE SEQUENCE [LARGE SCALE GENOMIC DNA]</scope>
    <source>
        <strain evidence="2 3">CBS 707.79</strain>
    </source>
</reference>
<evidence type="ECO:0000256" key="1">
    <source>
        <dbReference type="SAM" id="MobiDB-lite"/>
    </source>
</evidence>
<evidence type="ECO:0000313" key="2">
    <source>
        <dbReference type="EMBL" id="PYH96323.1"/>
    </source>
</evidence>
<dbReference type="STRING" id="1448320.A0A319DXZ1"/>
<accession>A0A319DXZ1</accession>
<feature type="region of interest" description="Disordered" evidence="1">
    <location>
        <begin position="66"/>
        <end position="123"/>
    </location>
</feature>
<dbReference type="EMBL" id="KZ825839">
    <property type="protein sequence ID" value="PYH96323.1"/>
    <property type="molecule type" value="Genomic_DNA"/>
</dbReference>
<organism evidence="2 3">
    <name type="scientific">Aspergillus ellipticus CBS 707.79</name>
    <dbReference type="NCBI Taxonomy" id="1448320"/>
    <lineage>
        <taxon>Eukaryota</taxon>
        <taxon>Fungi</taxon>
        <taxon>Dikarya</taxon>
        <taxon>Ascomycota</taxon>
        <taxon>Pezizomycotina</taxon>
        <taxon>Eurotiomycetes</taxon>
        <taxon>Eurotiomycetidae</taxon>
        <taxon>Eurotiales</taxon>
        <taxon>Aspergillaceae</taxon>
        <taxon>Aspergillus</taxon>
        <taxon>Aspergillus subgen. Circumdati</taxon>
    </lineage>
</organism>
<dbReference type="VEuPathDB" id="FungiDB:BO71DRAFT_397243"/>
<evidence type="ECO:0000313" key="3">
    <source>
        <dbReference type="Proteomes" id="UP000247810"/>
    </source>
</evidence>
<dbReference type="Proteomes" id="UP000247810">
    <property type="component" value="Unassembled WGS sequence"/>
</dbReference>
<sequence length="849" mass="93092">MADSSEPHTRHSYHGSTAAHLQYPTLPPLSASVEEWLSRSRPISMTSTPLMDHTPRSLSESWATMSVSDVHSEDGTRSEQTDIGSLIDQTGPDDVASLDGRSSNSDLDTNDEDGFDGDSYESRSNVSVSQELSTAFPHIGNPIDDSNLTTQTAFRQSVESIEFIEPESWPEAERVELKHTIRVFEEADAAELKHKLPEGLEDSTLTATVQQTMTRKGLDTDKPFHVLYIGSPEFRNIILDKIGDVLVSSSCSGFDSGSAESSRYHVVPTSFGAGAVPNFAELLPIHVQLIVDECPEASTDSQTDKPSAINLKFKNRPSCTSNWSGNEYSIASSVEWVLPDVAIFFLSSVDTTRDMETQKLARIFMERHGVPTMVISEKPLWAMSRDPVPLNHHSLHMCLESRNPMDGKSTVLRRYPIDLKTFESITPGQLNRNLASLATIYPRKSCQMALENSKIPRTKSFSTVENYARNMFTIPNISSNHDLAPMFRFLFCIFLSVVAISFGHSAVRASITSLTQYFAGSGSTVSNAISPVSSSVPATSILATGGSLSVLSSSLSDVQLPGSQNGGLSQLQDLIEGVQSVSERQGKTNSYEIQVVGDCHLVIKPPTKSPAGRKQSRFSVQVSRGDKPLEYELSMLFEGVYTLKLDRGDAYGQVDVAITTASKPPRTQTTSVDFGTPWLKIQNWKRAAQAITSQLLRDFSTAQTGLSEVYVRIFTDVQVLMGDVVKRAHFLQHEAASLRHGSMQISADTKDLVLSRSGQLTEAVKRTAVQPFLAASAVLQARTNKAQTGAREMVSDTWNKISSRVQEFNLGTMKERIRNARKSKALDNAQKGAQGLLRRKTGGHPESSQ</sequence>
<dbReference type="OrthoDB" id="439943at2759"/>
<name>A0A319DXZ1_9EURO</name>
<dbReference type="AlphaFoldDB" id="A0A319DXZ1"/>
<protein>
    <submittedName>
        <fullName evidence="2">Uncharacterized protein</fullName>
    </submittedName>
</protein>
<feature type="compositionally biased region" description="Basic and acidic residues" evidence="1">
    <location>
        <begin position="70"/>
        <end position="80"/>
    </location>
</feature>